<dbReference type="Pfam" id="PF00581">
    <property type="entry name" value="Rhodanese"/>
    <property type="match status" value="2"/>
</dbReference>
<evidence type="ECO:0000313" key="10">
    <source>
        <dbReference type="EMBL" id="MCP1675952.1"/>
    </source>
</evidence>
<dbReference type="CDD" id="cd01448">
    <property type="entry name" value="TST_Repeat_1"/>
    <property type="match status" value="1"/>
</dbReference>
<dbReference type="FunFam" id="3.40.250.10:FF:000015">
    <property type="entry name" value="Sulfurtransferase"/>
    <property type="match status" value="1"/>
</dbReference>
<dbReference type="GO" id="GO:0005737">
    <property type="term" value="C:cytoplasm"/>
    <property type="evidence" value="ECO:0007669"/>
    <property type="project" value="UniProtKB-SubCell"/>
</dbReference>
<evidence type="ECO:0000256" key="3">
    <source>
        <dbReference type="ARBA" id="ARBA00022679"/>
    </source>
</evidence>
<dbReference type="InterPro" id="IPR036873">
    <property type="entry name" value="Rhodanese-like_dom_sf"/>
</dbReference>
<evidence type="ECO:0000256" key="1">
    <source>
        <dbReference type="ARBA" id="ARBA00004496"/>
    </source>
</evidence>
<keyword evidence="2" id="KW-0963">Cytoplasm</keyword>
<dbReference type="Proteomes" id="UP001205843">
    <property type="component" value="Unassembled WGS sequence"/>
</dbReference>
<proteinExistence type="predicted"/>
<keyword evidence="11" id="KW-1185">Reference proteome</keyword>
<comment type="catalytic activity">
    <reaction evidence="5">
        <text>2-oxo-3-sulfanylpropanoate + [thioredoxin]-dithiol = [thioredoxin]-disulfide + hydrogen sulfide + pyruvate + H(+)</text>
        <dbReference type="Rhea" id="RHEA:21740"/>
        <dbReference type="Rhea" id="RHEA-COMP:10698"/>
        <dbReference type="Rhea" id="RHEA-COMP:10700"/>
        <dbReference type="ChEBI" id="CHEBI:15361"/>
        <dbReference type="ChEBI" id="CHEBI:15378"/>
        <dbReference type="ChEBI" id="CHEBI:29919"/>
        <dbReference type="ChEBI" id="CHEBI:29950"/>
        <dbReference type="ChEBI" id="CHEBI:50058"/>
        <dbReference type="ChEBI" id="CHEBI:57678"/>
        <dbReference type="EC" id="2.8.1.2"/>
    </reaction>
    <physiologicalReaction direction="left-to-right" evidence="5">
        <dbReference type="Rhea" id="RHEA:21741"/>
    </physiologicalReaction>
</comment>
<protein>
    <recommendedName>
        <fullName evidence="7">3-mercaptopyruvate sulfurtransferase</fullName>
        <ecNumber evidence="6">2.8.1.2</ecNumber>
    </recommendedName>
    <alternativeName>
        <fullName evidence="8">Rhodanese-like protein</fullName>
    </alternativeName>
</protein>
<comment type="subcellular location">
    <subcellularLocation>
        <location evidence="1">Cytoplasm</location>
    </subcellularLocation>
</comment>
<dbReference type="InterPro" id="IPR001307">
    <property type="entry name" value="Thiosulphate_STrfase_CS"/>
</dbReference>
<dbReference type="InterPro" id="IPR001763">
    <property type="entry name" value="Rhodanese-like_dom"/>
</dbReference>
<name>A0AAE3KH41_9GAMM</name>
<evidence type="ECO:0000256" key="5">
    <source>
        <dbReference type="ARBA" id="ARBA00051793"/>
    </source>
</evidence>
<evidence type="ECO:0000256" key="6">
    <source>
        <dbReference type="ARBA" id="ARBA00066832"/>
    </source>
</evidence>
<accession>A0AAE3KH41</accession>
<dbReference type="PANTHER" id="PTHR11364:SF27">
    <property type="entry name" value="SULFURTRANSFERASE"/>
    <property type="match status" value="1"/>
</dbReference>
<dbReference type="EC" id="2.8.1.2" evidence="6"/>
<dbReference type="NCBIfam" id="NF008557">
    <property type="entry name" value="PRK11493.1"/>
    <property type="match status" value="1"/>
</dbReference>
<keyword evidence="4" id="KW-0677">Repeat</keyword>
<dbReference type="PROSITE" id="PS00380">
    <property type="entry name" value="RHODANESE_1"/>
    <property type="match status" value="1"/>
</dbReference>
<feature type="domain" description="Rhodanese" evidence="9">
    <location>
        <begin position="165"/>
        <end position="276"/>
    </location>
</feature>
<dbReference type="SMART" id="SM00450">
    <property type="entry name" value="RHOD"/>
    <property type="match status" value="2"/>
</dbReference>
<dbReference type="GO" id="GO:0004792">
    <property type="term" value="F:thiosulfate-cyanide sulfurtransferase activity"/>
    <property type="evidence" value="ECO:0007669"/>
    <property type="project" value="InterPro"/>
</dbReference>
<reference evidence="10" key="1">
    <citation type="submission" date="2022-03" db="EMBL/GenBank/DDBJ databases">
        <title>Genomic Encyclopedia of Type Strains, Phase III (KMG-III): the genomes of soil and plant-associated and newly described type strains.</title>
        <authorList>
            <person name="Whitman W."/>
        </authorList>
    </citation>
    <scope>NUCLEOTIDE SEQUENCE</scope>
    <source>
        <strain evidence="10">ANL 6-2</strain>
    </source>
</reference>
<feature type="domain" description="Rhodanese" evidence="9">
    <location>
        <begin position="18"/>
        <end position="135"/>
    </location>
</feature>
<comment type="caution">
    <text evidence="10">The sequence shown here is derived from an EMBL/GenBank/DDBJ whole genome shotgun (WGS) entry which is preliminary data.</text>
</comment>
<dbReference type="RefSeq" id="WP_253480321.1">
    <property type="nucleotide sequence ID" value="NZ_JALJXV010000007.1"/>
</dbReference>
<dbReference type="Gene3D" id="3.40.250.10">
    <property type="entry name" value="Rhodanese-like domain"/>
    <property type="match status" value="2"/>
</dbReference>
<evidence type="ECO:0000256" key="4">
    <source>
        <dbReference type="ARBA" id="ARBA00022737"/>
    </source>
</evidence>
<evidence type="ECO:0000259" key="9">
    <source>
        <dbReference type="PROSITE" id="PS50206"/>
    </source>
</evidence>
<dbReference type="AlphaFoldDB" id="A0AAE3KH41"/>
<organism evidence="10 11">
    <name type="scientific">Natronocella acetinitrilica</name>
    <dbReference type="NCBI Taxonomy" id="414046"/>
    <lineage>
        <taxon>Bacteria</taxon>
        <taxon>Pseudomonadati</taxon>
        <taxon>Pseudomonadota</taxon>
        <taxon>Gammaproteobacteria</taxon>
        <taxon>Chromatiales</taxon>
        <taxon>Ectothiorhodospiraceae</taxon>
        <taxon>Natronocella</taxon>
    </lineage>
</organism>
<dbReference type="CDD" id="cd01449">
    <property type="entry name" value="TST_Repeat_2"/>
    <property type="match status" value="1"/>
</dbReference>
<dbReference type="GO" id="GO:0016784">
    <property type="term" value="F:3-mercaptopyruvate sulfurtransferase activity"/>
    <property type="evidence" value="ECO:0007669"/>
    <property type="project" value="UniProtKB-EC"/>
</dbReference>
<gene>
    <name evidence="10" type="ORF">J2T57_003107</name>
</gene>
<dbReference type="InterPro" id="IPR045078">
    <property type="entry name" value="TST/MPST-like"/>
</dbReference>
<dbReference type="EMBL" id="JALJXV010000007">
    <property type="protein sequence ID" value="MCP1675952.1"/>
    <property type="molecule type" value="Genomic_DNA"/>
</dbReference>
<keyword evidence="3 10" id="KW-0808">Transferase</keyword>
<sequence>MNDPTLIVSTEWLVQRLDDPAVIPVDATWYLPGEAGNGRENYLQSHIPGAVYFDIDAISDTANPLPHMLPSEQAFAQAVGALGIGNDSQVVVYDAKGLFSAARVWWMFRAFGHVKVAVLDGGLPKWRREGWPLDSGAVEPSPQRYSARLETGMVADRQRISEGLGQGTVQVADARAAARFEGTVSEPRPGLRSGHIPGSVNLPFSDLLDPATGELLPEPALRRAFAERGIDLEQPLVTSCGSGVTAAVLYLAATTLGARKLELYDGSWAEWGDADSALPIATGPASLS</sequence>
<dbReference type="PANTHER" id="PTHR11364">
    <property type="entry name" value="THIOSULFATE SULFERTANSFERASE"/>
    <property type="match status" value="1"/>
</dbReference>
<evidence type="ECO:0000313" key="11">
    <source>
        <dbReference type="Proteomes" id="UP001205843"/>
    </source>
</evidence>
<dbReference type="PROSITE" id="PS50206">
    <property type="entry name" value="RHODANESE_3"/>
    <property type="match status" value="2"/>
</dbReference>
<evidence type="ECO:0000256" key="7">
    <source>
        <dbReference type="ARBA" id="ARBA00070833"/>
    </source>
</evidence>
<evidence type="ECO:0000256" key="8">
    <source>
        <dbReference type="ARBA" id="ARBA00078354"/>
    </source>
</evidence>
<dbReference type="SUPFAM" id="SSF52821">
    <property type="entry name" value="Rhodanese/Cell cycle control phosphatase"/>
    <property type="match status" value="2"/>
</dbReference>
<evidence type="ECO:0000256" key="2">
    <source>
        <dbReference type="ARBA" id="ARBA00022490"/>
    </source>
</evidence>
<dbReference type="FunFam" id="3.40.250.10:FF:000001">
    <property type="entry name" value="Sulfurtransferase"/>
    <property type="match status" value="1"/>
</dbReference>